<name>A0A850PP12_9MYCO</name>
<reference evidence="3 4" key="1">
    <citation type="submission" date="2020-05" db="EMBL/GenBank/DDBJ databases">
        <title>Draft genome sequence of Mycobacterium hippocampi DL, isolated from European seabass, Dicentrarchus labrax, reared in fish farms.</title>
        <authorList>
            <person name="Stathopoulou P."/>
            <person name="Asimakis E."/>
            <person name="Tzokas K."/>
            <person name="Batargias C."/>
            <person name="Tsiamis G."/>
        </authorList>
    </citation>
    <scope>NUCLEOTIDE SEQUENCE [LARGE SCALE GENOMIC DNA]</scope>
    <source>
        <strain evidence="3 4">DL</strain>
    </source>
</reference>
<feature type="transmembrane region" description="Helical" evidence="2">
    <location>
        <begin position="31"/>
        <end position="50"/>
    </location>
</feature>
<dbReference type="NCBIfam" id="NF041247">
    <property type="entry name" value="UsfY"/>
    <property type="match status" value="1"/>
</dbReference>
<gene>
    <name evidence="3" type="ORF">HLY00_778</name>
</gene>
<dbReference type="InterPro" id="IPR049606">
    <property type="entry name" value="UsfY-like"/>
</dbReference>
<dbReference type="AlphaFoldDB" id="A0A850PP12"/>
<keyword evidence="2" id="KW-0812">Transmembrane</keyword>
<proteinExistence type="predicted"/>
<evidence type="ECO:0000313" key="4">
    <source>
        <dbReference type="Proteomes" id="UP000570517"/>
    </source>
</evidence>
<organism evidence="3 4">
    <name type="scientific">Mycolicibacterium hippocampi</name>
    <dbReference type="NCBI Taxonomy" id="659824"/>
    <lineage>
        <taxon>Bacteria</taxon>
        <taxon>Bacillati</taxon>
        <taxon>Actinomycetota</taxon>
        <taxon>Actinomycetes</taxon>
        <taxon>Mycobacteriales</taxon>
        <taxon>Mycobacteriaceae</taxon>
        <taxon>Mycolicibacterium</taxon>
    </lineage>
</organism>
<dbReference type="RefSeq" id="WP_178360395.1">
    <property type="nucleotide sequence ID" value="NZ_JABFYL010000041.1"/>
</dbReference>
<feature type="transmembrane region" description="Helical" evidence="2">
    <location>
        <begin position="56"/>
        <end position="77"/>
    </location>
</feature>
<keyword evidence="4" id="KW-1185">Reference proteome</keyword>
<keyword evidence="2" id="KW-1133">Transmembrane helix</keyword>
<sequence length="103" mass="10599">MPDLHKDPVDHARTTRQHAGESMKNGVNAPGLIAIGIGLVALSAGLFAFATGQAVAGTVGVVLAVLLVGGGLGWLALAHRKVREVESQWHAEHPEAPAEPPTS</sequence>
<protein>
    <recommendedName>
        <fullName evidence="5">UsfY protein</fullName>
    </recommendedName>
</protein>
<evidence type="ECO:0008006" key="5">
    <source>
        <dbReference type="Google" id="ProtNLM"/>
    </source>
</evidence>
<evidence type="ECO:0000313" key="3">
    <source>
        <dbReference type="EMBL" id="NVN52111.1"/>
    </source>
</evidence>
<accession>A0A850PP12</accession>
<feature type="compositionally biased region" description="Basic and acidic residues" evidence="1">
    <location>
        <begin position="1"/>
        <end position="21"/>
    </location>
</feature>
<evidence type="ECO:0000256" key="2">
    <source>
        <dbReference type="SAM" id="Phobius"/>
    </source>
</evidence>
<evidence type="ECO:0000256" key="1">
    <source>
        <dbReference type="SAM" id="MobiDB-lite"/>
    </source>
</evidence>
<comment type="caution">
    <text evidence="3">The sequence shown here is derived from an EMBL/GenBank/DDBJ whole genome shotgun (WGS) entry which is preliminary data.</text>
</comment>
<keyword evidence="2" id="KW-0472">Membrane</keyword>
<dbReference type="EMBL" id="JABFYL010000041">
    <property type="protein sequence ID" value="NVN52111.1"/>
    <property type="molecule type" value="Genomic_DNA"/>
</dbReference>
<dbReference type="Proteomes" id="UP000570517">
    <property type="component" value="Unassembled WGS sequence"/>
</dbReference>
<feature type="region of interest" description="Disordered" evidence="1">
    <location>
        <begin position="1"/>
        <end position="26"/>
    </location>
</feature>